<evidence type="ECO:0000259" key="13">
    <source>
        <dbReference type="Pfam" id="PF02096"/>
    </source>
</evidence>
<keyword evidence="2 12" id="KW-0813">Transport</keyword>
<sequence>MKRSLQYTILLIGSVFLLSACGNTAPGTKKSGFFNDYFVEPFSKVIHFTADLFGGNYGVAIILITILIRLILMPFMMKTFKKQQIMKVKMEKLKPEMTAIQTKMKQAKTKEEQMKYQQEMMGLYKKHDVNPLNMGCLPLIIQMPILMAFYYAIRGSKEIATHSFLWFDLGHVDIPMAIIAGIIYYFQSKVSLIGMSEDQQKQMKIFGLISPIMILIISFSAPAALPLYWAVGGAFLIGQTYLSKRFYQTHPVEQEQKQPKKGK</sequence>
<dbReference type="EMBL" id="MTLA01000417">
    <property type="protein sequence ID" value="OOP65925.1"/>
    <property type="molecule type" value="Genomic_DNA"/>
</dbReference>
<keyword evidence="3 12" id="KW-1003">Cell membrane</keyword>
<keyword evidence="11 12" id="KW-0449">Lipoprotein</keyword>
<keyword evidence="9" id="KW-0564">Palmitate</keyword>
<keyword evidence="8 12" id="KW-0472">Membrane</keyword>
<evidence type="ECO:0000256" key="5">
    <source>
        <dbReference type="ARBA" id="ARBA00022729"/>
    </source>
</evidence>
<feature type="domain" description="Membrane insertase YidC/Oxa/ALB C-terminal" evidence="13">
    <location>
        <begin position="57"/>
        <end position="244"/>
    </location>
</feature>
<keyword evidence="7 12" id="KW-1133">Transmembrane helix</keyword>
<evidence type="ECO:0000256" key="1">
    <source>
        <dbReference type="ARBA" id="ARBA00004651"/>
    </source>
</evidence>
<evidence type="ECO:0000256" key="6">
    <source>
        <dbReference type="ARBA" id="ARBA00022927"/>
    </source>
</evidence>
<dbReference type="InterPro" id="IPR001708">
    <property type="entry name" value="YidC/ALB3/OXA1/COX18"/>
</dbReference>
<dbReference type="GO" id="GO:0005886">
    <property type="term" value="C:plasma membrane"/>
    <property type="evidence" value="ECO:0007669"/>
    <property type="project" value="UniProtKB-SubCell"/>
</dbReference>
<evidence type="ECO:0000256" key="7">
    <source>
        <dbReference type="ARBA" id="ARBA00022989"/>
    </source>
</evidence>
<feature type="transmembrane region" description="Helical" evidence="12">
    <location>
        <begin position="165"/>
        <end position="186"/>
    </location>
</feature>
<reference evidence="14 15" key="1">
    <citation type="submission" date="2017-01" db="EMBL/GenBank/DDBJ databases">
        <title>Draft genome sequence of Bacillus oleronius.</title>
        <authorList>
            <person name="Allam M."/>
        </authorList>
    </citation>
    <scope>NUCLEOTIDE SEQUENCE [LARGE SCALE GENOMIC DNA]</scope>
    <source>
        <strain evidence="14 15">DSM 9356</strain>
    </source>
</reference>
<keyword evidence="10 12" id="KW-0143">Chaperone</keyword>
<accession>A0A8E2I4I3</accession>
<evidence type="ECO:0000256" key="8">
    <source>
        <dbReference type="ARBA" id="ARBA00023136"/>
    </source>
</evidence>
<evidence type="ECO:0000256" key="4">
    <source>
        <dbReference type="ARBA" id="ARBA00022692"/>
    </source>
</evidence>
<dbReference type="GO" id="GO:0051205">
    <property type="term" value="P:protein insertion into membrane"/>
    <property type="evidence" value="ECO:0007669"/>
    <property type="project" value="TreeGrafter"/>
</dbReference>
<evidence type="ECO:0000256" key="2">
    <source>
        <dbReference type="ARBA" id="ARBA00022448"/>
    </source>
</evidence>
<organism evidence="14 15">
    <name type="scientific">Heyndrickxia oleronia</name>
    <dbReference type="NCBI Taxonomy" id="38875"/>
    <lineage>
        <taxon>Bacteria</taxon>
        <taxon>Bacillati</taxon>
        <taxon>Bacillota</taxon>
        <taxon>Bacilli</taxon>
        <taxon>Bacillales</taxon>
        <taxon>Bacillaceae</taxon>
        <taxon>Heyndrickxia</taxon>
    </lineage>
</organism>
<dbReference type="GO" id="GO:0015031">
    <property type="term" value="P:protein transport"/>
    <property type="evidence" value="ECO:0007669"/>
    <property type="project" value="UniProtKB-KW"/>
</dbReference>
<evidence type="ECO:0000256" key="10">
    <source>
        <dbReference type="ARBA" id="ARBA00023186"/>
    </source>
</evidence>
<dbReference type="InterPro" id="IPR023060">
    <property type="entry name" value="YidC/YidC1/YidC2_Firmicutes"/>
</dbReference>
<evidence type="ECO:0000256" key="9">
    <source>
        <dbReference type="ARBA" id="ARBA00023139"/>
    </source>
</evidence>
<dbReference type="Proteomes" id="UP000189761">
    <property type="component" value="Unassembled WGS sequence"/>
</dbReference>
<comment type="caution">
    <text evidence="14">The sequence shown here is derived from an EMBL/GenBank/DDBJ whole genome shotgun (WGS) entry which is preliminary data.</text>
</comment>
<dbReference type="RefSeq" id="WP_078111357.1">
    <property type="nucleotide sequence ID" value="NZ_CP065424.1"/>
</dbReference>
<dbReference type="PRINTS" id="PR00701">
    <property type="entry name" value="60KDINNERMP"/>
</dbReference>
<keyword evidence="4 12" id="KW-0812">Transmembrane</keyword>
<dbReference type="GO" id="GO:0032977">
    <property type="term" value="F:membrane insertase activity"/>
    <property type="evidence" value="ECO:0007669"/>
    <property type="project" value="InterPro"/>
</dbReference>
<gene>
    <name evidence="12" type="primary">yidC</name>
    <name evidence="14" type="ORF">BWZ43_23655</name>
</gene>
<keyword evidence="6 12" id="KW-0653">Protein transport</keyword>
<dbReference type="NCBIfam" id="TIGR03592">
    <property type="entry name" value="yidC_oxa1_cterm"/>
    <property type="match status" value="1"/>
</dbReference>
<proteinExistence type="inferred from homology"/>
<evidence type="ECO:0000256" key="12">
    <source>
        <dbReference type="HAMAP-Rule" id="MF_01811"/>
    </source>
</evidence>
<evidence type="ECO:0000256" key="3">
    <source>
        <dbReference type="ARBA" id="ARBA00022475"/>
    </source>
</evidence>
<dbReference type="PANTHER" id="PTHR12428:SF65">
    <property type="entry name" value="CYTOCHROME C OXIDASE ASSEMBLY PROTEIN COX18, MITOCHONDRIAL"/>
    <property type="match status" value="1"/>
</dbReference>
<dbReference type="CDD" id="cd20070">
    <property type="entry name" value="5TM_YidC_Alb3"/>
    <property type="match status" value="1"/>
</dbReference>
<comment type="subcellular location">
    <subcellularLocation>
        <location evidence="1 12">Cell membrane</location>
        <topology evidence="1 12">Multi-pass membrane protein</topology>
    </subcellularLocation>
</comment>
<dbReference type="AlphaFoldDB" id="A0A8E2I4I3"/>
<dbReference type="InterPro" id="IPR047196">
    <property type="entry name" value="YidC_ALB_C"/>
</dbReference>
<feature type="transmembrane region" description="Helical" evidence="12">
    <location>
        <begin position="132"/>
        <end position="153"/>
    </location>
</feature>
<comment type="function">
    <text evidence="12">Required for the insertion and/or proper folding and/or complex formation of integral membrane proteins into the membrane. Involved in integration of membrane proteins that insert both dependently and independently of the Sec translocase complex, as well as at least some lipoproteins.</text>
</comment>
<feature type="transmembrane region" description="Helical" evidence="12">
    <location>
        <begin position="57"/>
        <end position="77"/>
    </location>
</feature>
<dbReference type="Pfam" id="PF02096">
    <property type="entry name" value="60KD_IMP"/>
    <property type="match status" value="1"/>
</dbReference>
<comment type="similarity">
    <text evidence="12">Belongs to the OXA1/ALB3/YidC family. Type 2 subfamily.</text>
</comment>
<dbReference type="HAMAP" id="MF_01811">
    <property type="entry name" value="YidC_type2"/>
    <property type="match status" value="1"/>
</dbReference>
<feature type="transmembrane region" description="Helical" evidence="12">
    <location>
        <begin position="206"/>
        <end position="231"/>
    </location>
</feature>
<dbReference type="PANTHER" id="PTHR12428">
    <property type="entry name" value="OXA1"/>
    <property type="match status" value="1"/>
</dbReference>
<evidence type="ECO:0000256" key="11">
    <source>
        <dbReference type="ARBA" id="ARBA00023288"/>
    </source>
</evidence>
<dbReference type="PROSITE" id="PS51257">
    <property type="entry name" value="PROKAR_LIPOPROTEIN"/>
    <property type="match status" value="1"/>
</dbReference>
<keyword evidence="15" id="KW-1185">Reference proteome</keyword>
<name>A0A8E2I4I3_9BACI</name>
<evidence type="ECO:0000313" key="15">
    <source>
        <dbReference type="Proteomes" id="UP000189761"/>
    </source>
</evidence>
<protein>
    <recommendedName>
        <fullName evidence="12">Membrane protein insertase YidC</fullName>
    </recommendedName>
    <alternativeName>
        <fullName evidence="12">Foldase YidC</fullName>
    </alternativeName>
    <alternativeName>
        <fullName evidence="12">Membrane integrase YidC</fullName>
    </alternativeName>
    <alternativeName>
        <fullName evidence="12">Membrane protein YidC</fullName>
    </alternativeName>
</protein>
<keyword evidence="5 12" id="KW-0732">Signal</keyword>
<evidence type="ECO:0000313" key="14">
    <source>
        <dbReference type="EMBL" id="OOP65925.1"/>
    </source>
</evidence>
<dbReference type="InterPro" id="IPR028055">
    <property type="entry name" value="YidC/Oxa/ALB_C"/>
</dbReference>